<dbReference type="InterPro" id="IPR003423">
    <property type="entry name" value="OMP_efflux"/>
</dbReference>
<dbReference type="Gene3D" id="2.20.200.10">
    <property type="entry name" value="Outer membrane efflux proteins (OEP)"/>
    <property type="match status" value="1"/>
</dbReference>
<dbReference type="KEGG" id="mpq:ABA45_10750"/>
<dbReference type="Pfam" id="PF02321">
    <property type="entry name" value="OEP"/>
    <property type="match status" value="2"/>
</dbReference>
<name>A0A0H4I1K0_9GAMM</name>
<comment type="similarity">
    <text evidence="1 4">Belongs to the outer membrane factor (OMF) (TC 1.B.17) family.</text>
</comment>
<keyword evidence="4" id="KW-0564">Palmitate</keyword>
<dbReference type="GO" id="GO:0009279">
    <property type="term" value="C:cell outer membrane"/>
    <property type="evidence" value="ECO:0007669"/>
    <property type="project" value="UniProtKB-SubCell"/>
</dbReference>
<dbReference type="AlphaFoldDB" id="A0A0H4I1K0"/>
<keyword evidence="4" id="KW-0812">Transmembrane</keyword>
<keyword evidence="4" id="KW-0472">Membrane</keyword>
<gene>
    <name evidence="6" type="ORF">ABA45_10750</name>
</gene>
<dbReference type="PROSITE" id="PS51257">
    <property type="entry name" value="PROKAR_LIPOPROTEIN"/>
    <property type="match status" value="1"/>
</dbReference>
<reference evidence="6 7" key="1">
    <citation type="submission" date="2015-05" db="EMBL/GenBank/DDBJ databases">
        <title>Complete genome of Marinobacter psychrophilus strain 20041T isolated from sea-ice of the Canadian Basin.</title>
        <authorList>
            <person name="Song L."/>
            <person name="Ren L."/>
            <person name="Yu Y."/>
            <person name="Wang X."/>
        </authorList>
    </citation>
    <scope>NUCLEOTIDE SEQUENCE [LARGE SCALE GENOMIC DNA]</scope>
    <source>
        <strain evidence="6 7">20041</strain>
    </source>
</reference>
<dbReference type="Proteomes" id="UP000036406">
    <property type="component" value="Chromosome"/>
</dbReference>
<sequence length="507" mass="54254">MIHRSQQTRSLAAKPKRRLALCVCTLTAGLALAGCATQVATPASVPMNGASLHVLAWAPELNSTAFTGPAVTDEQWWQAYGDPNLLALIEKARAANPDLAILAENLVQADLQLQNAGASLLPGIGLGGSTGEQTRRPSGGDWLSSGSTSVSTSISYEVDLWGRLGAAEDAASFRRDASTFDFAAAQLSLSGAVASNWFQLLELRQRLNIARQNLELAEQTLRIVDARYRNGVADRSELARQRTTVLVLRNALPTLVYGLRQSEAALQVLSGEPPWMESVNASQDAPVDVLVGELLGQSGGELRSELKGELRKIRIPDINAGSPAELITRRPDLAAVEARLQAADADIAQARAALLPAVSLSAALGLSSDGLLSLSSPLTTASGLLALSQTLFDGGTRSNNVALSESRQVALVQSYRSSLLSAFLEAGDAMARINLFREQEQRLAEIEQQAEETLRLSEVRYRQGAEELITLLDSQRTLFDARVRRSEARLNHLLASVDLYKAVGGGF</sequence>
<keyword evidence="4" id="KW-0449">Lipoprotein</keyword>
<proteinExistence type="inferred from homology"/>
<organism evidence="6 7">
    <name type="scientific">Marinobacter psychrophilus</name>
    <dbReference type="NCBI Taxonomy" id="330734"/>
    <lineage>
        <taxon>Bacteria</taxon>
        <taxon>Pseudomonadati</taxon>
        <taxon>Pseudomonadota</taxon>
        <taxon>Gammaproteobacteria</taxon>
        <taxon>Pseudomonadales</taxon>
        <taxon>Marinobacteraceae</taxon>
        <taxon>Marinobacter</taxon>
    </lineage>
</organism>
<dbReference type="NCBIfam" id="TIGR01845">
    <property type="entry name" value="outer_NodT"/>
    <property type="match status" value="1"/>
</dbReference>
<keyword evidence="7" id="KW-1185">Reference proteome</keyword>
<evidence type="ECO:0000256" key="3">
    <source>
        <dbReference type="ARBA" id="ARBA00023237"/>
    </source>
</evidence>
<keyword evidence="2 4" id="KW-1134">Transmembrane beta strand</keyword>
<dbReference type="GO" id="GO:0015562">
    <property type="term" value="F:efflux transmembrane transporter activity"/>
    <property type="evidence" value="ECO:0007669"/>
    <property type="project" value="InterPro"/>
</dbReference>
<dbReference type="EMBL" id="CP011494">
    <property type="protein sequence ID" value="AKO52819.1"/>
    <property type="molecule type" value="Genomic_DNA"/>
</dbReference>
<feature type="chain" id="PRO_5005118793" evidence="4">
    <location>
        <begin position="34"/>
        <end position="507"/>
    </location>
</feature>
<keyword evidence="3" id="KW-0998">Cell outer membrane</keyword>
<dbReference type="SUPFAM" id="SSF56954">
    <property type="entry name" value="Outer membrane efflux proteins (OEP)"/>
    <property type="match status" value="1"/>
</dbReference>
<dbReference type="PANTHER" id="PTHR30203">
    <property type="entry name" value="OUTER MEMBRANE CATION EFFLUX PROTEIN"/>
    <property type="match status" value="1"/>
</dbReference>
<keyword evidence="4" id="KW-0732">Signal</keyword>
<comment type="subcellular location">
    <subcellularLocation>
        <location evidence="4">Cell outer membrane</location>
        <topology evidence="4">Lipid-anchor</topology>
    </subcellularLocation>
</comment>
<dbReference type="PATRIC" id="fig|330734.3.peg.2260"/>
<keyword evidence="5" id="KW-0175">Coiled coil</keyword>
<feature type="coiled-coil region" evidence="5">
    <location>
        <begin position="200"/>
        <end position="227"/>
    </location>
</feature>
<accession>A0A0H4I1K0</accession>
<evidence type="ECO:0000256" key="5">
    <source>
        <dbReference type="SAM" id="Coils"/>
    </source>
</evidence>
<evidence type="ECO:0000313" key="7">
    <source>
        <dbReference type="Proteomes" id="UP000036406"/>
    </source>
</evidence>
<evidence type="ECO:0000256" key="4">
    <source>
        <dbReference type="RuleBase" id="RU362097"/>
    </source>
</evidence>
<evidence type="ECO:0000313" key="6">
    <source>
        <dbReference type="EMBL" id="AKO52819.1"/>
    </source>
</evidence>
<evidence type="ECO:0000256" key="1">
    <source>
        <dbReference type="ARBA" id="ARBA00007613"/>
    </source>
</evidence>
<evidence type="ECO:0000256" key="2">
    <source>
        <dbReference type="ARBA" id="ARBA00022452"/>
    </source>
</evidence>
<dbReference type="InterPro" id="IPR010131">
    <property type="entry name" value="MdtP/NodT-like"/>
</dbReference>
<feature type="signal peptide" evidence="4">
    <location>
        <begin position="1"/>
        <end position="33"/>
    </location>
</feature>
<dbReference type="STRING" id="330734.ABA45_10750"/>
<dbReference type="Gene3D" id="1.20.1600.10">
    <property type="entry name" value="Outer membrane efflux proteins (OEP)"/>
    <property type="match status" value="1"/>
</dbReference>
<protein>
    <submittedName>
        <fullName evidence="6">RND transporter</fullName>
    </submittedName>
</protein>